<comment type="caution">
    <text evidence="9">The sequence shown here is derived from an EMBL/GenBank/DDBJ whole genome shotgun (WGS) entry which is preliminary data.</text>
</comment>
<keyword evidence="3" id="KW-0328">Glycosyltransferase</keyword>
<evidence type="ECO:0000256" key="7">
    <source>
        <dbReference type="ARBA" id="ARBA00023136"/>
    </source>
</evidence>
<evidence type="ECO:0008006" key="11">
    <source>
        <dbReference type="Google" id="ProtNLM"/>
    </source>
</evidence>
<name>A0ABV7KYX0_9PROT</name>
<dbReference type="RefSeq" id="WP_379899353.1">
    <property type="nucleotide sequence ID" value="NZ_JBHRTR010000020.1"/>
</dbReference>
<dbReference type="EMBL" id="JBHRTR010000020">
    <property type="protein sequence ID" value="MFC3227192.1"/>
    <property type="molecule type" value="Genomic_DNA"/>
</dbReference>
<organism evidence="9 10">
    <name type="scientific">Marinibaculum pumilum</name>
    <dbReference type="NCBI Taxonomy" id="1766165"/>
    <lineage>
        <taxon>Bacteria</taxon>
        <taxon>Pseudomonadati</taxon>
        <taxon>Pseudomonadota</taxon>
        <taxon>Alphaproteobacteria</taxon>
        <taxon>Rhodospirillales</taxon>
        <taxon>Rhodospirillaceae</taxon>
        <taxon>Marinibaculum</taxon>
    </lineage>
</organism>
<evidence type="ECO:0000256" key="6">
    <source>
        <dbReference type="ARBA" id="ARBA00022989"/>
    </source>
</evidence>
<feature type="transmembrane region" description="Helical" evidence="8">
    <location>
        <begin position="402"/>
        <end position="423"/>
    </location>
</feature>
<dbReference type="InterPro" id="IPR050297">
    <property type="entry name" value="LipidA_mod_glycosyltrf_83"/>
</dbReference>
<sequence>MTTLLPPVAGDRHAPPPAGLLILALLLLAAAFVLAWMRFQPNPPVADDRHYVAMAWNLAEHGVPSLAPPQDAVPAPTMFREPGYPLLLAGLMRLAPATLAAARCDALPAATSAPSASCLAALRLGHGLNVALILVAAACAALAVWRLCGAAPAALLALAMIAFNPKIMDYADFMISESLALALAAAAALLLLPAAGTGRAAWAAAIAAGIACGALAATKQAFLPLLVPAAIGVALAHAWQRGPAPRPAARRYAAGALRGVLLAAGWAAIVAPWLFWNLASFGSPLPSDRAREGEVLAYRIELLEMTAAEYGMAWLWWTSNFGDNWARDGFPEAHWRRFQDHRADGFTPASHDRWVADVAARQATGLSPSEAYDAVTRDYQSRLLQAWPRHLMISLPVLNRGLWVDSLALLTVPCLLVVLALAWRWGVGRFYLFALPGLTGLAVHTGLTNNIPRWNLPLAPVLVVATALAAWRLGGWLRRRRRRHRALPAEGTAA</sequence>
<keyword evidence="5 8" id="KW-0812">Transmembrane</keyword>
<proteinExistence type="predicted"/>
<accession>A0ABV7KYX0</accession>
<feature type="transmembrane region" description="Helical" evidence="8">
    <location>
        <begin position="454"/>
        <end position="474"/>
    </location>
</feature>
<evidence type="ECO:0000256" key="2">
    <source>
        <dbReference type="ARBA" id="ARBA00022475"/>
    </source>
</evidence>
<keyword evidence="4" id="KW-0808">Transferase</keyword>
<evidence type="ECO:0000256" key="5">
    <source>
        <dbReference type="ARBA" id="ARBA00022692"/>
    </source>
</evidence>
<dbReference type="Proteomes" id="UP001595528">
    <property type="component" value="Unassembled WGS sequence"/>
</dbReference>
<dbReference type="PANTHER" id="PTHR33908:SF11">
    <property type="entry name" value="MEMBRANE PROTEIN"/>
    <property type="match status" value="1"/>
</dbReference>
<comment type="subcellular location">
    <subcellularLocation>
        <location evidence="1">Cell membrane</location>
        <topology evidence="1">Multi-pass membrane protein</topology>
    </subcellularLocation>
</comment>
<keyword evidence="2" id="KW-1003">Cell membrane</keyword>
<evidence type="ECO:0000256" key="1">
    <source>
        <dbReference type="ARBA" id="ARBA00004651"/>
    </source>
</evidence>
<reference evidence="10" key="1">
    <citation type="journal article" date="2019" name="Int. J. Syst. Evol. Microbiol.">
        <title>The Global Catalogue of Microorganisms (GCM) 10K type strain sequencing project: providing services to taxonomists for standard genome sequencing and annotation.</title>
        <authorList>
            <consortium name="The Broad Institute Genomics Platform"/>
            <consortium name="The Broad Institute Genome Sequencing Center for Infectious Disease"/>
            <person name="Wu L."/>
            <person name="Ma J."/>
        </authorList>
    </citation>
    <scope>NUCLEOTIDE SEQUENCE [LARGE SCALE GENOMIC DNA]</scope>
    <source>
        <strain evidence="10">KCTC 42964</strain>
    </source>
</reference>
<feature type="transmembrane region" description="Helical" evidence="8">
    <location>
        <begin position="20"/>
        <end position="39"/>
    </location>
</feature>
<feature type="transmembrane region" description="Helical" evidence="8">
    <location>
        <begin position="199"/>
        <end position="216"/>
    </location>
</feature>
<keyword evidence="7 8" id="KW-0472">Membrane</keyword>
<dbReference type="PANTHER" id="PTHR33908">
    <property type="entry name" value="MANNOSYLTRANSFERASE YKCB-RELATED"/>
    <property type="match status" value="1"/>
</dbReference>
<evidence type="ECO:0000256" key="3">
    <source>
        <dbReference type="ARBA" id="ARBA00022676"/>
    </source>
</evidence>
<evidence type="ECO:0000256" key="4">
    <source>
        <dbReference type="ARBA" id="ARBA00022679"/>
    </source>
</evidence>
<evidence type="ECO:0000256" key="8">
    <source>
        <dbReference type="SAM" id="Phobius"/>
    </source>
</evidence>
<protein>
    <recommendedName>
        <fullName evidence="11">Glycosyltransferase RgtA/B/C/D-like domain-containing protein</fullName>
    </recommendedName>
</protein>
<evidence type="ECO:0000313" key="9">
    <source>
        <dbReference type="EMBL" id="MFC3227192.1"/>
    </source>
</evidence>
<gene>
    <name evidence="9" type="ORF">ACFOGJ_08130</name>
</gene>
<evidence type="ECO:0000313" key="10">
    <source>
        <dbReference type="Proteomes" id="UP001595528"/>
    </source>
</evidence>
<feature type="transmembrane region" description="Helical" evidence="8">
    <location>
        <begin position="430"/>
        <end position="448"/>
    </location>
</feature>
<feature type="transmembrane region" description="Helical" evidence="8">
    <location>
        <begin position="252"/>
        <end position="276"/>
    </location>
</feature>
<feature type="transmembrane region" description="Helical" evidence="8">
    <location>
        <begin position="173"/>
        <end position="192"/>
    </location>
</feature>
<keyword evidence="6 8" id="KW-1133">Transmembrane helix</keyword>
<keyword evidence="10" id="KW-1185">Reference proteome</keyword>
<feature type="transmembrane region" description="Helical" evidence="8">
    <location>
        <begin position="222"/>
        <end position="240"/>
    </location>
</feature>
<feature type="transmembrane region" description="Helical" evidence="8">
    <location>
        <begin position="130"/>
        <end position="161"/>
    </location>
</feature>